<evidence type="ECO:0000313" key="3">
    <source>
        <dbReference type="EMBL" id="WOJ94980.1"/>
    </source>
</evidence>
<comment type="similarity">
    <text evidence="1 2">Belongs to the BolA/IbaG family.</text>
</comment>
<dbReference type="InterPro" id="IPR002634">
    <property type="entry name" value="BolA"/>
</dbReference>
<organism evidence="3 4">
    <name type="scientific">Congregibacter variabilis</name>
    <dbReference type="NCBI Taxonomy" id="3081200"/>
    <lineage>
        <taxon>Bacteria</taxon>
        <taxon>Pseudomonadati</taxon>
        <taxon>Pseudomonadota</taxon>
        <taxon>Gammaproteobacteria</taxon>
        <taxon>Cellvibrionales</taxon>
        <taxon>Halieaceae</taxon>
        <taxon>Congregibacter</taxon>
    </lineage>
</organism>
<sequence>MDAKTVEVMVRDAIDGATVSVEGSGANYDITVVSEVFAEQRAVRRQQTVYAAINEAIASGSIHAVNIRTFTPDEWEAQSV</sequence>
<name>A0ABZ0I948_9GAMM</name>
<dbReference type="InterPro" id="IPR036065">
    <property type="entry name" value="BolA-like_sf"/>
</dbReference>
<evidence type="ECO:0000256" key="1">
    <source>
        <dbReference type="ARBA" id="ARBA00005578"/>
    </source>
</evidence>
<dbReference type="PIRSF" id="PIRSF003113">
    <property type="entry name" value="BolA"/>
    <property type="match status" value="1"/>
</dbReference>
<reference evidence="3 4" key="1">
    <citation type="submission" date="2023-10" db="EMBL/GenBank/DDBJ databases">
        <title>Two novel species belonging to the OM43/NOR5 clade.</title>
        <authorList>
            <person name="Park M."/>
        </authorList>
    </citation>
    <scope>NUCLEOTIDE SEQUENCE [LARGE SCALE GENOMIC DNA]</scope>
    <source>
        <strain evidence="3 4">IMCC43200</strain>
    </source>
</reference>
<proteinExistence type="inferred from homology"/>
<gene>
    <name evidence="3" type="ORF">R0135_07360</name>
</gene>
<dbReference type="Pfam" id="PF01722">
    <property type="entry name" value="BolA"/>
    <property type="match status" value="1"/>
</dbReference>
<dbReference type="RefSeq" id="WP_407349611.1">
    <property type="nucleotide sequence ID" value="NZ_CP136864.1"/>
</dbReference>
<protein>
    <submittedName>
        <fullName evidence="3">BolA/IbaG family iron-sulfur metabolism protein</fullName>
    </submittedName>
</protein>
<evidence type="ECO:0000256" key="2">
    <source>
        <dbReference type="RuleBase" id="RU003860"/>
    </source>
</evidence>
<dbReference type="InterPro" id="IPR050961">
    <property type="entry name" value="BolA/IbaG_stress_morph_reg"/>
</dbReference>
<dbReference type="PANTHER" id="PTHR46229:SF4">
    <property type="entry name" value="ACID STRESS PROTEIN IBAG"/>
    <property type="match status" value="1"/>
</dbReference>
<dbReference type="PANTHER" id="PTHR46229">
    <property type="entry name" value="BOLA TRANSCRIPTION REGULATOR"/>
    <property type="match status" value="1"/>
</dbReference>
<dbReference type="EMBL" id="CP136864">
    <property type="protein sequence ID" value="WOJ94980.1"/>
    <property type="molecule type" value="Genomic_DNA"/>
</dbReference>
<dbReference type="SUPFAM" id="SSF82657">
    <property type="entry name" value="BolA-like"/>
    <property type="match status" value="1"/>
</dbReference>
<evidence type="ECO:0000313" key="4">
    <source>
        <dbReference type="Proteomes" id="UP001626537"/>
    </source>
</evidence>
<keyword evidence="4" id="KW-1185">Reference proteome</keyword>
<dbReference type="Proteomes" id="UP001626537">
    <property type="component" value="Chromosome"/>
</dbReference>
<accession>A0ABZ0I948</accession>
<dbReference type="Gene3D" id="3.30.300.90">
    <property type="entry name" value="BolA-like"/>
    <property type="match status" value="1"/>
</dbReference>